<keyword evidence="2" id="KW-1185">Reference proteome</keyword>
<dbReference type="RefSeq" id="WP_104699139.1">
    <property type="nucleotide sequence ID" value="NZ_FZPP01000003.1"/>
</dbReference>
<dbReference type="SUPFAM" id="SSF48695">
    <property type="entry name" value="Multiheme cytochromes"/>
    <property type="match status" value="1"/>
</dbReference>
<dbReference type="OrthoDB" id="5334216at2"/>
<dbReference type="InterPro" id="IPR036280">
    <property type="entry name" value="Multihaem_cyt_sf"/>
</dbReference>
<dbReference type="Gene3D" id="3.90.10.10">
    <property type="entry name" value="Cytochrome C3"/>
    <property type="match status" value="1"/>
</dbReference>
<sequence>MMKHIWIFWFLHFMFVDVLLACTGDCKACHQNLDYAHDIRHSPMLVCKTCHTDEKMAQIDMGSCGPDCFACHDIKKVQSQGLAKDHVVLNACIQCHTQLSSSPISTGEGVFQKGLKNFSEMLFLQP</sequence>
<dbReference type="Proteomes" id="UP000256599">
    <property type="component" value="Unassembled WGS sequence"/>
</dbReference>
<comment type="caution">
    <text evidence="1">The sequence shown here is derived from an EMBL/GenBank/DDBJ whole genome shotgun (WGS) entry which is preliminary data.</text>
</comment>
<evidence type="ECO:0000313" key="1">
    <source>
        <dbReference type="EMBL" id="RDU61123.1"/>
    </source>
</evidence>
<reference evidence="1 2" key="1">
    <citation type="submission" date="2018-04" db="EMBL/GenBank/DDBJ databases">
        <title>Novel Campyloabacter and Helicobacter Species and Strains.</title>
        <authorList>
            <person name="Mannion A.J."/>
            <person name="Shen Z."/>
            <person name="Fox J.G."/>
        </authorList>
    </citation>
    <scope>NUCLEOTIDE SEQUENCE [LARGE SCALE GENOMIC DNA]</scope>
    <source>
        <strain evidence="1 2">MIT 98-6070</strain>
    </source>
</reference>
<protein>
    <submittedName>
        <fullName evidence="1">Uncharacterized protein</fullName>
    </submittedName>
</protein>
<proteinExistence type="predicted"/>
<dbReference type="AlphaFoldDB" id="A0A3D8I7I5"/>
<accession>A0A3D8I7I5</accession>
<dbReference type="EMBL" id="NXLR01000001">
    <property type="protein sequence ID" value="RDU61123.1"/>
    <property type="molecule type" value="Genomic_DNA"/>
</dbReference>
<organism evidence="1 2">
    <name type="scientific">Helicobacter marmotae</name>
    <dbReference type="NCBI Taxonomy" id="152490"/>
    <lineage>
        <taxon>Bacteria</taxon>
        <taxon>Pseudomonadati</taxon>
        <taxon>Campylobacterota</taxon>
        <taxon>Epsilonproteobacteria</taxon>
        <taxon>Campylobacterales</taxon>
        <taxon>Helicobacteraceae</taxon>
        <taxon>Helicobacter</taxon>
    </lineage>
</organism>
<evidence type="ECO:0000313" key="2">
    <source>
        <dbReference type="Proteomes" id="UP000256599"/>
    </source>
</evidence>
<name>A0A3D8I7I5_9HELI</name>
<gene>
    <name evidence="1" type="ORF">CQA63_01055</name>
</gene>